<reference evidence="3 4" key="1">
    <citation type="journal article" date="2012" name="Science">
        <title>The Paleozoic origin of enzymatic lignin decomposition reconstructed from 31 fungal genomes.</title>
        <authorList>
            <person name="Floudas D."/>
            <person name="Binder M."/>
            <person name="Riley R."/>
            <person name="Barry K."/>
            <person name="Blanchette R.A."/>
            <person name="Henrissat B."/>
            <person name="Martinez A.T."/>
            <person name="Otillar R."/>
            <person name="Spatafora J.W."/>
            <person name="Yadav J.S."/>
            <person name="Aerts A."/>
            <person name="Benoit I."/>
            <person name="Boyd A."/>
            <person name="Carlson A."/>
            <person name="Copeland A."/>
            <person name="Coutinho P.M."/>
            <person name="de Vries R.P."/>
            <person name="Ferreira P."/>
            <person name="Findley K."/>
            <person name="Foster B."/>
            <person name="Gaskell J."/>
            <person name="Glotzer D."/>
            <person name="Gorecki P."/>
            <person name="Heitman J."/>
            <person name="Hesse C."/>
            <person name="Hori C."/>
            <person name="Igarashi K."/>
            <person name="Jurgens J.A."/>
            <person name="Kallen N."/>
            <person name="Kersten P."/>
            <person name="Kohler A."/>
            <person name="Kuees U."/>
            <person name="Kumar T.K.A."/>
            <person name="Kuo A."/>
            <person name="LaButti K."/>
            <person name="Larrondo L.F."/>
            <person name="Lindquist E."/>
            <person name="Ling A."/>
            <person name="Lombard V."/>
            <person name="Lucas S."/>
            <person name="Lundell T."/>
            <person name="Martin R."/>
            <person name="McLaughlin D.J."/>
            <person name="Morgenstern I."/>
            <person name="Morin E."/>
            <person name="Murat C."/>
            <person name="Nagy L.G."/>
            <person name="Nolan M."/>
            <person name="Ohm R.A."/>
            <person name="Patyshakuliyeva A."/>
            <person name="Rokas A."/>
            <person name="Ruiz-Duenas F.J."/>
            <person name="Sabat G."/>
            <person name="Salamov A."/>
            <person name="Samejima M."/>
            <person name="Schmutz J."/>
            <person name="Slot J.C."/>
            <person name="St John F."/>
            <person name="Stenlid J."/>
            <person name="Sun H."/>
            <person name="Sun S."/>
            <person name="Syed K."/>
            <person name="Tsang A."/>
            <person name="Wiebenga A."/>
            <person name="Young D."/>
            <person name="Pisabarro A."/>
            <person name="Eastwood D.C."/>
            <person name="Martin F."/>
            <person name="Cullen D."/>
            <person name="Grigoriev I.V."/>
            <person name="Hibbett D.S."/>
        </authorList>
    </citation>
    <scope>NUCLEOTIDE SEQUENCE [LARGE SCALE GENOMIC DNA]</scope>
    <source>
        <strain evidence="3 4">LYAD-421 SS1</strain>
    </source>
</reference>
<protein>
    <submittedName>
        <fullName evidence="3">Uncharacterized protein</fullName>
    </submittedName>
</protein>
<proteinExistence type="predicted"/>
<feature type="compositionally biased region" description="Basic residues" evidence="1">
    <location>
        <begin position="378"/>
        <end position="387"/>
    </location>
</feature>
<dbReference type="HOGENOM" id="CLU_390803_0_0_1"/>
<organism evidence="3 4">
    <name type="scientific">Dichomitus squalens (strain LYAD-421)</name>
    <name type="common">Western red white-rot fungus</name>
    <dbReference type="NCBI Taxonomy" id="732165"/>
    <lineage>
        <taxon>Eukaryota</taxon>
        <taxon>Fungi</taxon>
        <taxon>Dikarya</taxon>
        <taxon>Basidiomycota</taxon>
        <taxon>Agaricomycotina</taxon>
        <taxon>Agaricomycetes</taxon>
        <taxon>Polyporales</taxon>
        <taxon>Polyporaceae</taxon>
        <taxon>Dichomitus</taxon>
    </lineage>
</organism>
<sequence>MRFFWGLPNSRRVSSRFIWNPEEDVAMGSRAFEAPKDGGGPSVLQGLPAENQKAFPREVLGEQTGEAGPQARSSGSGSGTVGDILTARRRDYTTFTHNFFFSCALFLSIYFLEGLSSLFGERTVLRDMSPDEPCENPPSEQLPGPSDLAQTRAENARLKAMLRNHGLLIQAMPPTGRIAHPLLALGAAPGQRSHPGALTSSDVPSWSTSSGPPVDRTAYFPEHGANGQILVLPRREQDYPHAAKFWTKRKYETWTKSADFTVPGAIKGRQGPGRLKQSNENVKMQFVIDVHGNPIDGDRAVAIRAAMRDWLRGRTDLPDSWKEGATLQMKTALYAHMYARYPELQLNDFDWKVEQIAIDVFSQFAAIARRKSKLVKKRASKKSRKRARVESDGDAPWDSPRPVDLNDAIYHISAPCDTTSIGPSRVIAAEANIPSVRFWCPFEHSVRTHYAFIQSLPSHGIAEPELPNNVTASERPIVQPTPRRPCTHSEHLSGGSTPIPMSRTELGDSATPSVLDVLADACATIHNSRSAPNNQPHSPTSPTHSRSVSYAPEQNSATVPSGADSGDGNSGLPVNSHLHIPNPLAGMWPTSGTAPLSLPNSRSPSPDPDVALGRGRQITSTKPSKSDINPRVWPPTPSKTKPKDQCARIWKSRHPEGTESEFDKYYKEAIPTQNLRNKYVRNNGDLTASSSRKRGGPSAASSVRRA</sequence>
<feature type="region of interest" description="Disordered" evidence="1">
    <location>
        <begin position="676"/>
        <end position="706"/>
    </location>
</feature>
<dbReference type="GeneID" id="18834426"/>
<name>R7SV45_DICSQ</name>
<feature type="transmembrane region" description="Helical" evidence="2">
    <location>
        <begin position="98"/>
        <end position="119"/>
    </location>
</feature>
<feature type="region of interest" description="Disordered" evidence="1">
    <location>
        <begin position="527"/>
        <end position="644"/>
    </location>
</feature>
<dbReference type="KEGG" id="dsq:DICSQDRAFT_127983"/>
<dbReference type="AlphaFoldDB" id="R7SV45"/>
<feature type="compositionally biased region" description="Polar residues" evidence="1">
    <location>
        <begin position="546"/>
        <end position="559"/>
    </location>
</feature>
<evidence type="ECO:0000313" key="4">
    <source>
        <dbReference type="Proteomes" id="UP000053319"/>
    </source>
</evidence>
<dbReference type="EMBL" id="JH719419">
    <property type="protein sequence ID" value="EJF60079.1"/>
    <property type="molecule type" value="Genomic_DNA"/>
</dbReference>
<feature type="region of interest" description="Disordered" evidence="1">
    <location>
        <begin position="473"/>
        <end position="508"/>
    </location>
</feature>
<feature type="compositionally biased region" description="Low complexity" evidence="1">
    <location>
        <begin position="536"/>
        <end position="545"/>
    </location>
</feature>
<feature type="compositionally biased region" description="Low complexity" evidence="1">
    <location>
        <begin position="200"/>
        <end position="210"/>
    </location>
</feature>
<gene>
    <name evidence="3" type="ORF">DICSQDRAFT_127983</name>
</gene>
<accession>R7SV45</accession>
<feature type="region of interest" description="Disordered" evidence="1">
    <location>
        <begin position="378"/>
        <end position="400"/>
    </location>
</feature>
<feature type="region of interest" description="Disordered" evidence="1">
    <location>
        <begin position="190"/>
        <end position="212"/>
    </location>
</feature>
<evidence type="ECO:0000256" key="2">
    <source>
        <dbReference type="SAM" id="Phobius"/>
    </source>
</evidence>
<keyword evidence="2" id="KW-0812">Transmembrane</keyword>
<evidence type="ECO:0000256" key="1">
    <source>
        <dbReference type="SAM" id="MobiDB-lite"/>
    </source>
</evidence>
<dbReference type="RefSeq" id="XP_007367292.1">
    <property type="nucleotide sequence ID" value="XM_007367230.1"/>
</dbReference>
<evidence type="ECO:0000313" key="3">
    <source>
        <dbReference type="EMBL" id="EJF60079.1"/>
    </source>
</evidence>
<feature type="compositionally biased region" description="Low complexity" evidence="1">
    <location>
        <begin position="595"/>
        <end position="604"/>
    </location>
</feature>
<feature type="compositionally biased region" description="Polar residues" evidence="1">
    <location>
        <begin position="617"/>
        <end position="627"/>
    </location>
</feature>
<feature type="region of interest" description="Disordered" evidence="1">
    <location>
        <begin position="62"/>
        <end position="81"/>
    </location>
</feature>
<keyword evidence="2" id="KW-1133">Transmembrane helix</keyword>
<dbReference type="Proteomes" id="UP000053319">
    <property type="component" value="Unassembled WGS sequence"/>
</dbReference>
<keyword evidence="2" id="KW-0472">Membrane</keyword>